<evidence type="ECO:0000256" key="12">
    <source>
        <dbReference type="ARBA" id="ARBA00033342"/>
    </source>
</evidence>
<feature type="transmembrane region" description="Helical" evidence="13">
    <location>
        <begin position="12"/>
        <end position="32"/>
    </location>
</feature>
<reference evidence="18 19" key="1">
    <citation type="journal article" date="2019" name="Appl. Environ. Microbiol.">
        <title>Population genetics and characterization of Campylobacter jejuni isolates in western jackdaws and game birds in Finland.</title>
        <authorList>
            <person name="Kovanen S."/>
            <person name="Rossi M."/>
            <person name="Pohja-Mykra M."/>
            <person name="Nieminen T."/>
            <person name="Raunio-Saarnisto M."/>
            <person name="Sauvala M."/>
            <person name="Fredriksson-Ahomaa M."/>
            <person name="Hanninen M.L."/>
            <person name="Kivisto R."/>
        </authorList>
    </citation>
    <scope>NUCLEOTIDE SEQUENCE [LARGE SCALE GENOMIC DNA]</scope>
    <source>
        <strain evidence="16 19">CB296</strain>
        <strain evidence="17 18">CB304</strain>
    </source>
</reference>
<name>A0A1E7NLY9_CAMJU</name>
<evidence type="ECO:0000259" key="15">
    <source>
        <dbReference type="Pfam" id="PF14849"/>
    </source>
</evidence>
<dbReference type="Pfam" id="PF14849">
    <property type="entry name" value="YidC_periplas"/>
    <property type="match status" value="1"/>
</dbReference>
<evidence type="ECO:0000256" key="6">
    <source>
        <dbReference type="ARBA" id="ARBA00022692"/>
    </source>
</evidence>
<dbReference type="InterPro" id="IPR047196">
    <property type="entry name" value="YidC_ALB_C"/>
</dbReference>
<evidence type="ECO:0000256" key="7">
    <source>
        <dbReference type="ARBA" id="ARBA00022927"/>
    </source>
</evidence>
<sequence length="530" mass="61258">MNNSNNIFQQKRILLAVVISFLFFVVYDYFFIPKQPLKIEQNITQQNQQNTSINNTPNIQNTTTNTPSAALVSQDSVISKVQSKHFEAQIDSFGRISAFYLKDKKYQNEKGEFINLVSKENSPYPLEMRFSDPSINSEAFKFPYIANSSNLFVDENGSQVLKLTQNLSGLKIEKDITFYPKGNYEIEVKLSKNANYFISPGYRPNIAVDSYTVHGALVMDNKETIETYKDGDVEKDESANNVVMTSAFDRYYATFFYNFDKPLNVAISKDANKNPIVFAYSDNEFKAGGYIGSKEHVILRSIDPRLEAVVEYGWFTFIAKPMFEFLNFLHQYIGNWGWAIVAMTLIVRIILFPLTYKSMISMNKLKDLAPKMKDIRERYKGDPQKMNMHMMELYKKHGANPMSGCLPILLQIPIFFAIYRVLLNAIELKAAPWAFWIHDLSVMDPYFILPILMGATMFLQQLITPMTIQDPMQAKIMKFLPVIFTFFFITFPAGLTLYWFVNNLCSLVQQWVINKIFAKEHHKKQAEHEK</sequence>
<dbReference type="InterPro" id="IPR001708">
    <property type="entry name" value="YidC/ALB3/OXA1/COX18"/>
</dbReference>
<evidence type="ECO:0000256" key="13">
    <source>
        <dbReference type="HAMAP-Rule" id="MF_01810"/>
    </source>
</evidence>
<dbReference type="RefSeq" id="WP_002871464.1">
    <property type="nucleotide sequence ID" value="NZ_JASUQW010000001.1"/>
</dbReference>
<evidence type="ECO:0000313" key="19">
    <source>
        <dbReference type="Proteomes" id="UP000287237"/>
    </source>
</evidence>
<evidence type="ECO:0000256" key="5">
    <source>
        <dbReference type="ARBA" id="ARBA00022475"/>
    </source>
</evidence>
<dbReference type="PRINTS" id="PR01900">
    <property type="entry name" value="YIDCPROTEIN"/>
</dbReference>
<dbReference type="Gene3D" id="2.70.98.90">
    <property type="match status" value="1"/>
</dbReference>
<dbReference type="PRINTS" id="PR00701">
    <property type="entry name" value="60KDINNERMP"/>
</dbReference>
<dbReference type="Proteomes" id="UP000287237">
    <property type="component" value="Unassembled WGS sequence"/>
</dbReference>
<feature type="domain" description="Membrane insertase YidC/Oxa/ALB C-terminal" evidence="14">
    <location>
        <begin position="336"/>
        <end position="515"/>
    </location>
</feature>
<keyword evidence="9 13" id="KW-0472">Membrane</keyword>
<keyword evidence="8 13" id="KW-1133">Transmembrane helix</keyword>
<evidence type="ECO:0000256" key="2">
    <source>
        <dbReference type="ARBA" id="ARBA00010527"/>
    </source>
</evidence>
<comment type="caution">
    <text evidence="16">The sequence shown here is derived from an EMBL/GenBank/DDBJ whole genome shotgun (WGS) entry which is preliminary data.</text>
</comment>
<evidence type="ECO:0000256" key="9">
    <source>
        <dbReference type="ARBA" id="ARBA00023136"/>
    </source>
</evidence>
<feature type="transmembrane region" description="Helical" evidence="13">
    <location>
        <begin position="479"/>
        <end position="501"/>
    </location>
</feature>
<dbReference type="EMBL" id="PRCK01000001">
    <property type="protein sequence ID" value="RTJ96685.1"/>
    <property type="molecule type" value="Genomic_DNA"/>
</dbReference>
<dbReference type="GO" id="GO:0032977">
    <property type="term" value="F:membrane insertase activity"/>
    <property type="evidence" value="ECO:0007669"/>
    <property type="project" value="InterPro"/>
</dbReference>
<evidence type="ECO:0000313" key="17">
    <source>
        <dbReference type="EMBL" id="RTJ98557.1"/>
    </source>
</evidence>
<evidence type="ECO:0000256" key="3">
    <source>
        <dbReference type="ARBA" id="ARBA00015325"/>
    </source>
</evidence>
<feature type="domain" description="Membrane insertase YidC N-terminal" evidence="15">
    <location>
        <begin position="81"/>
        <end position="324"/>
    </location>
</feature>
<dbReference type="NCBIfam" id="TIGR03593">
    <property type="entry name" value="yidC_nterm"/>
    <property type="match status" value="1"/>
</dbReference>
<organism evidence="16 19">
    <name type="scientific">Campylobacter jejuni</name>
    <dbReference type="NCBI Taxonomy" id="197"/>
    <lineage>
        <taxon>Bacteria</taxon>
        <taxon>Pseudomonadati</taxon>
        <taxon>Campylobacterota</taxon>
        <taxon>Epsilonproteobacteria</taxon>
        <taxon>Campylobacterales</taxon>
        <taxon>Campylobacteraceae</taxon>
        <taxon>Campylobacter</taxon>
    </lineage>
</organism>
<accession>A0A1E7NLY9</accession>
<feature type="transmembrane region" description="Helical" evidence="13">
    <location>
        <begin position="446"/>
        <end position="467"/>
    </location>
</feature>
<dbReference type="HAMAP" id="MF_01810">
    <property type="entry name" value="YidC_type1"/>
    <property type="match status" value="1"/>
</dbReference>
<comment type="function">
    <text evidence="13">Required for the insertion and/or proper folding and/or complex formation of integral membrane proteins into the membrane. Involved in integration of membrane proteins that insert both dependently and independently of the Sec translocase complex, as well as at least some lipoproteins. Aids folding of multispanning membrane proteins.</text>
</comment>
<comment type="similarity">
    <text evidence="2 13">Belongs to the OXA1/ALB3/YidC family. Type 1 subfamily.</text>
</comment>
<keyword evidence="4 13" id="KW-0813">Transport</keyword>
<feature type="transmembrane region" description="Helical" evidence="13">
    <location>
        <begin position="336"/>
        <end position="356"/>
    </location>
</feature>
<dbReference type="Proteomes" id="UP000286791">
    <property type="component" value="Unassembled WGS sequence"/>
</dbReference>
<evidence type="ECO:0000259" key="14">
    <source>
        <dbReference type="Pfam" id="PF02096"/>
    </source>
</evidence>
<evidence type="ECO:0000256" key="1">
    <source>
        <dbReference type="ARBA" id="ARBA00004429"/>
    </source>
</evidence>
<dbReference type="InterPro" id="IPR028055">
    <property type="entry name" value="YidC/Oxa/ALB_C"/>
</dbReference>
<proteinExistence type="inferred from homology"/>
<dbReference type="Pfam" id="PF02096">
    <property type="entry name" value="60KD_IMP"/>
    <property type="match status" value="1"/>
</dbReference>
<keyword evidence="5 13" id="KW-1003">Cell membrane</keyword>
<evidence type="ECO:0000256" key="10">
    <source>
        <dbReference type="ARBA" id="ARBA00023186"/>
    </source>
</evidence>
<dbReference type="GO" id="GO:0005886">
    <property type="term" value="C:plasma membrane"/>
    <property type="evidence" value="ECO:0007669"/>
    <property type="project" value="UniProtKB-SubCell"/>
</dbReference>
<dbReference type="EMBL" id="PRCE01000012">
    <property type="protein sequence ID" value="RTJ98557.1"/>
    <property type="molecule type" value="Genomic_DNA"/>
</dbReference>
<dbReference type="CDD" id="cd20070">
    <property type="entry name" value="5TM_YidC_Alb3"/>
    <property type="match status" value="1"/>
</dbReference>
<keyword evidence="7 13" id="KW-0653">Protein transport</keyword>
<keyword evidence="6 13" id="KW-0812">Transmembrane</keyword>
<feature type="transmembrane region" description="Helical" evidence="13">
    <location>
        <begin position="405"/>
        <end position="426"/>
    </location>
</feature>
<evidence type="ECO:0000256" key="4">
    <source>
        <dbReference type="ARBA" id="ARBA00022448"/>
    </source>
</evidence>
<dbReference type="NCBIfam" id="TIGR03592">
    <property type="entry name" value="yidC_oxa1_cterm"/>
    <property type="match status" value="1"/>
</dbReference>
<comment type="subunit">
    <text evidence="13">Interacts with the Sec translocase complex via SecD. Specifically interacts with transmembrane segments of nascent integral membrane proteins during membrane integration.</text>
</comment>
<keyword evidence="10 13" id="KW-0143">Chaperone</keyword>
<evidence type="ECO:0000313" key="18">
    <source>
        <dbReference type="Proteomes" id="UP000286791"/>
    </source>
</evidence>
<dbReference type="InterPro" id="IPR019998">
    <property type="entry name" value="Membr_insert_YidC"/>
</dbReference>
<gene>
    <name evidence="13" type="primary">yidC</name>
    <name evidence="16" type="ORF">C3H42_00390</name>
    <name evidence="17" type="ORF">C3H48_03055</name>
</gene>
<dbReference type="CDD" id="cd19960">
    <property type="entry name" value="YidC_peri"/>
    <property type="match status" value="1"/>
</dbReference>
<dbReference type="InterPro" id="IPR028053">
    <property type="entry name" value="Membr_insert_YidC_N"/>
</dbReference>
<evidence type="ECO:0000256" key="8">
    <source>
        <dbReference type="ARBA" id="ARBA00022989"/>
    </source>
</evidence>
<evidence type="ECO:0000313" key="16">
    <source>
        <dbReference type="EMBL" id="RTJ96685.1"/>
    </source>
</evidence>
<dbReference type="GO" id="GO:0015031">
    <property type="term" value="P:protein transport"/>
    <property type="evidence" value="ECO:0007669"/>
    <property type="project" value="UniProtKB-KW"/>
</dbReference>
<comment type="subcellular location">
    <subcellularLocation>
        <location evidence="1">Cell inner membrane</location>
        <topology evidence="1">Multi-pass membrane protein</topology>
    </subcellularLocation>
    <subcellularLocation>
        <location evidence="13">Cell membrane</location>
        <topology evidence="13">Multi-pass membrane protein</topology>
    </subcellularLocation>
</comment>
<evidence type="ECO:0000256" key="11">
    <source>
        <dbReference type="ARBA" id="ARBA00033245"/>
    </source>
</evidence>
<dbReference type="PANTHER" id="PTHR12428:SF65">
    <property type="entry name" value="CYTOCHROME C OXIDASE ASSEMBLY PROTEIN COX18, MITOCHONDRIAL"/>
    <property type="match status" value="1"/>
</dbReference>
<dbReference type="AlphaFoldDB" id="A0A1E7NLY9"/>
<dbReference type="NCBIfam" id="NF002357">
    <property type="entry name" value="PRK01318.2-4"/>
    <property type="match status" value="1"/>
</dbReference>
<protein>
    <recommendedName>
        <fullName evidence="3 13">Membrane protein insertase YidC</fullName>
    </recommendedName>
    <alternativeName>
        <fullName evidence="12 13">Foldase YidC</fullName>
    </alternativeName>
    <alternativeName>
        <fullName evidence="11 13">Membrane integrase YidC</fullName>
    </alternativeName>
    <alternativeName>
        <fullName evidence="13">Membrane protein YidC</fullName>
    </alternativeName>
</protein>
<dbReference type="InterPro" id="IPR038221">
    <property type="entry name" value="YidC_periplasmic_sf"/>
</dbReference>
<dbReference type="PANTHER" id="PTHR12428">
    <property type="entry name" value="OXA1"/>
    <property type="match status" value="1"/>
</dbReference>
<dbReference type="GO" id="GO:0051205">
    <property type="term" value="P:protein insertion into membrane"/>
    <property type="evidence" value="ECO:0007669"/>
    <property type="project" value="TreeGrafter"/>
</dbReference>